<dbReference type="Proteomes" id="UP000051735">
    <property type="component" value="Unassembled WGS sequence"/>
</dbReference>
<reference evidence="1 2" key="1">
    <citation type="journal article" date="2015" name="Genome Announc.">
        <title>Expanding the biotechnology potential of lactobacilli through comparative genomics of 213 strains and associated genera.</title>
        <authorList>
            <person name="Sun Z."/>
            <person name="Harris H.M."/>
            <person name="McCann A."/>
            <person name="Guo C."/>
            <person name="Argimon S."/>
            <person name="Zhang W."/>
            <person name="Yang X."/>
            <person name="Jeffery I.B."/>
            <person name="Cooney J.C."/>
            <person name="Kagawa T.F."/>
            <person name="Liu W."/>
            <person name="Song Y."/>
            <person name="Salvetti E."/>
            <person name="Wrobel A."/>
            <person name="Rasinkangas P."/>
            <person name="Parkhill J."/>
            <person name="Rea M.C."/>
            <person name="O'Sullivan O."/>
            <person name="Ritari J."/>
            <person name="Douillard F.P."/>
            <person name="Paul Ross R."/>
            <person name="Yang R."/>
            <person name="Briner A.E."/>
            <person name="Felis G.E."/>
            <person name="de Vos W.M."/>
            <person name="Barrangou R."/>
            <person name="Klaenhammer T.R."/>
            <person name="Caufield P.W."/>
            <person name="Cui Y."/>
            <person name="Zhang H."/>
            <person name="O'Toole P.W."/>
        </authorList>
    </citation>
    <scope>NUCLEOTIDE SEQUENCE [LARGE SCALE GENOMIC DNA]</scope>
    <source>
        <strain evidence="1 2">DSM 6629</strain>
    </source>
</reference>
<evidence type="ECO:0008006" key="3">
    <source>
        <dbReference type="Google" id="ProtNLM"/>
    </source>
</evidence>
<keyword evidence="2" id="KW-1185">Reference proteome</keyword>
<dbReference type="RefSeq" id="WP_057810915.1">
    <property type="nucleotide sequence ID" value="NZ_AZGN01000047.1"/>
</dbReference>
<dbReference type="GeneID" id="75116786"/>
<organism evidence="1 2">
    <name type="scientific">Lactobacillus intestinalis DSM 6629</name>
    <dbReference type="NCBI Taxonomy" id="1423761"/>
    <lineage>
        <taxon>Bacteria</taxon>
        <taxon>Bacillati</taxon>
        <taxon>Bacillota</taxon>
        <taxon>Bacilli</taxon>
        <taxon>Lactobacillales</taxon>
        <taxon>Lactobacillaceae</taxon>
        <taxon>Lactobacillus</taxon>
    </lineage>
</organism>
<proteinExistence type="predicted"/>
<gene>
    <name evidence="1" type="ORF">FC44_GL001854</name>
</gene>
<sequence length="261" mass="30132">MNLKKVIKVSVIGIAFSNICVFDNQIKGLTSSHAVEAATISKTKKTSTKVYNNNPLKRPVDPETKAYVKYLNNDKIKIIDGKVNGKKLVQGQYMKDLDNHKYSWSDIPGKNNIAKIYKLAKHVGLKLSPHNHYYPSEKQLDKLAKKTWTSRKEKIWSRIYKKYAPYLWAERTIGCYDEYVKGNMNGGLDDWNSYFKQDIESGVTLGSEESFPIGGLDNRKKADAEYRKLAWTKYQKAVAAREKKHEKKKSIIWFMLLLKEK</sequence>
<evidence type="ECO:0000313" key="1">
    <source>
        <dbReference type="EMBL" id="KRM32432.1"/>
    </source>
</evidence>
<comment type="caution">
    <text evidence="1">The sequence shown here is derived from an EMBL/GenBank/DDBJ whole genome shotgun (WGS) entry which is preliminary data.</text>
</comment>
<name>A0ABR5PPQ3_9LACO</name>
<accession>A0ABR5PPQ3</accession>
<dbReference type="EMBL" id="AZGN01000047">
    <property type="protein sequence ID" value="KRM32432.1"/>
    <property type="molecule type" value="Genomic_DNA"/>
</dbReference>
<evidence type="ECO:0000313" key="2">
    <source>
        <dbReference type="Proteomes" id="UP000051735"/>
    </source>
</evidence>
<protein>
    <recommendedName>
        <fullName evidence="3">Surface layer protein A domain-containing protein</fullName>
    </recommendedName>
</protein>